<dbReference type="InterPro" id="IPR025510">
    <property type="entry name" value="DUF4397"/>
</dbReference>
<feature type="domain" description="DUF4397" evidence="1">
    <location>
        <begin position="140"/>
        <end position="210"/>
    </location>
</feature>
<dbReference type="Pfam" id="PF14344">
    <property type="entry name" value="DUF4397"/>
    <property type="match status" value="2"/>
</dbReference>
<evidence type="ECO:0000259" key="1">
    <source>
        <dbReference type="Pfam" id="PF14344"/>
    </source>
</evidence>
<evidence type="ECO:0000313" key="3">
    <source>
        <dbReference type="Proteomes" id="UP001519342"/>
    </source>
</evidence>
<evidence type="ECO:0000313" key="2">
    <source>
        <dbReference type="EMBL" id="MBP1925353.1"/>
    </source>
</evidence>
<accession>A0ABS4GCE1</accession>
<reference evidence="2 3" key="1">
    <citation type="submission" date="2021-03" db="EMBL/GenBank/DDBJ databases">
        <title>Genomic Encyclopedia of Type Strains, Phase IV (KMG-IV): sequencing the most valuable type-strain genomes for metagenomic binning, comparative biology and taxonomic classification.</title>
        <authorList>
            <person name="Goeker M."/>
        </authorList>
    </citation>
    <scope>NUCLEOTIDE SEQUENCE [LARGE SCALE GENOMIC DNA]</scope>
    <source>
        <strain evidence="2 3">DSM 24004</strain>
    </source>
</reference>
<proteinExistence type="predicted"/>
<dbReference type="EMBL" id="JAGGKS010000003">
    <property type="protein sequence ID" value="MBP1925353.1"/>
    <property type="molecule type" value="Genomic_DNA"/>
</dbReference>
<protein>
    <recommendedName>
        <fullName evidence="1">DUF4397 domain-containing protein</fullName>
    </recommendedName>
</protein>
<dbReference type="Proteomes" id="UP001519342">
    <property type="component" value="Unassembled WGS sequence"/>
</dbReference>
<sequence length="216" mass="23751">MFFYPYPYPCFIASCMMPNRMNSSVRVLHASPNAPAVDIYANGDIIVSNLAFSEFTQYLPVPPGNYNIKVYPTGKTTNPVINTDIYISEGTVTNLAAVGNLPDISLFQISESIIPANYGEPCVRFVHLSPNAPAVDIKLADDSIVFQDVSYKEVTNYFCVPAGTYNFKVTLTGSNDVVLTVPNVKLDPNYTYTIYAVGLAEGKPELKVLLVEEKKI</sequence>
<feature type="domain" description="DUF4397" evidence="1">
    <location>
        <begin position="23"/>
        <end position="137"/>
    </location>
</feature>
<organism evidence="2 3">
    <name type="scientific">Sedimentibacter acidaminivorans</name>
    <dbReference type="NCBI Taxonomy" id="913099"/>
    <lineage>
        <taxon>Bacteria</taxon>
        <taxon>Bacillati</taxon>
        <taxon>Bacillota</taxon>
        <taxon>Tissierellia</taxon>
        <taxon>Sedimentibacter</taxon>
    </lineage>
</organism>
<name>A0ABS4GCE1_9FIRM</name>
<keyword evidence="3" id="KW-1185">Reference proteome</keyword>
<gene>
    <name evidence="2" type="ORF">J2Z76_001212</name>
</gene>
<dbReference type="RefSeq" id="WP_245210357.1">
    <property type="nucleotide sequence ID" value="NZ_JAGGKS010000003.1"/>
</dbReference>
<comment type="caution">
    <text evidence="2">The sequence shown here is derived from an EMBL/GenBank/DDBJ whole genome shotgun (WGS) entry which is preliminary data.</text>
</comment>